<name>A0ABY6FX37_9MICO</name>
<dbReference type="PROSITE" id="PS00761">
    <property type="entry name" value="SPASE_I_3"/>
    <property type="match status" value="1"/>
</dbReference>
<comment type="catalytic activity">
    <reaction evidence="1 6">
        <text>Cleavage of hydrophobic, N-terminal signal or leader sequences from secreted and periplasmic proteins.</text>
        <dbReference type="EC" id="3.4.21.89"/>
    </reaction>
</comment>
<comment type="subcellular location">
    <subcellularLocation>
        <location evidence="2">Cell membrane</location>
        <topology evidence="2">Single-pass type II membrane protein</topology>
    </subcellularLocation>
    <subcellularLocation>
        <location evidence="6">Membrane</location>
        <topology evidence="6">Single-pass type II membrane protein</topology>
    </subcellularLocation>
</comment>
<evidence type="ECO:0000256" key="2">
    <source>
        <dbReference type="ARBA" id="ARBA00004401"/>
    </source>
</evidence>
<dbReference type="GO" id="GO:0009003">
    <property type="term" value="F:signal peptidase activity"/>
    <property type="evidence" value="ECO:0007669"/>
    <property type="project" value="UniProtKB-EC"/>
</dbReference>
<evidence type="ECO:0000256" key="5">
    <source>
        <dbReference type="ARBA" id="ARBA00022801"/>
    </source>
</evidence>
<dbReference type="PANTHER" id="PTHR43390">
    <property type="entry name" value="SIGNAL PEPTIDASE I"/>
    <property type="match status" value="1"/>
</dbReference>
<keyword evidence="6" id="KW-0472">Membrane</keyword>
<accession>A0ABY6FX37</accession>
<evidence type="ECO:0000256" key="4">
    <source>
        <dbReference type="ARBA" id="ARBA00013208"/>
    </source>
</evidence>
<feature type="transmembrane region" description="Helical" evidence="6">
    <location>
        <begin position="12"/>
        <end position="34"/>
    </location>
</feature>
<dbReference type="PRINTS" id="PR00727">
    <property type="entry name" value="LEADERPTASE"/>
</dbReference>
<sequence length="196" mass="21104">MDATASRRRRPHLGVVAAVVVLVLVAALVVRHVAVQTFWVPSASMSPTLRTGDVLLVDRTQRGTARRGEIVVFDGTEYFGPGRDGKRYWVKRVIGVGGDRVRCCDDAGHLTIDGTALDEPYLAPGTAPSDVAFDVEVPAGTVFVLGDNRADSSDSRDHLGSPGGGMIPEDRIVGEVRRIIWPIPRWGPVPSVGSRR</sequence>
<protein>
    <recommendedName>
        <fullName evidence="4 6">Signal peptidase I</fullName>
        <ecNumber evidence="4 6">3.4.21.89</ecNumber>
    </recommendedName>
</protein>
<keyword evidence="6" id="KW-1133">Transmembrane helix</keyword>
<evidence type="ECO:0000256" key="1">
    <source>
        <dbReference type="ARBA" id="ARBA00000677"/>
    </source>
</evidence>
<evidence type="ECO:0000313" key="8">
    <source>
        <dbReference type="EMBL" id="UYG15487.1"/>
    </source>
</evidence>
<dbReference type="Proteomes" id="UP001164305">
    <property type="component" value="Chromosome"/>
</dbReference>
<dbReference type="SUPFAM" id="SSF51306">
    <property type="entry name" value="LexA/Signal peptidase"/>
    <property type="match status" value="1"/>
</dbReference>
<keyword evidence="6" id="KW-0812">Transmembrane</keyword>
<dbReference type="PANTHER" id="PTHR43390:SF1">
    <property type="entry name" value="CHLOROPLAST PROCESSING PEPTIDASE"/>
    <property type="match status" value="1"/>
</dbReference>
<keyword evidence="6" id="KW-0645">Protease</keyword>
<dbReference type="RefSeq" id="WP_263592701.1">
    <property type="nucleotide sequence ID" value="NZ_CP107020.1"/>
</dbReference>
<dbReference type="EMBL" id="CP107020">
    <property type="protein sequence ID" value="UYG15487.1"/>
    <property type="molecule type" value="Genomic_DNA"/>
</dbReference>
<dbReference type="Gene3D" id="2.10.109.10">
    <property type="entry name" value="Umud Fragment, subunit A"/>
    <property type="match status" value="1"/>
</dbReference>
<comment type="similarity">
    <text evidence="3 6">Belongs to the peptidase S26 family.</text>
</comment>
<reference evidence="8" key="1">
    <citation type="submission" date="2022-10" db="EMBL/GenBank/DDBJ databases">
        <title>Whole-Genome Sequencing of Brachybacterium huguangmaarense BRM-3, Isolated from Betula schmidtii.</title>
        <authorList>
            <person name="Haam D."/>
        </authorList>
    </citation>
    <scope>NUCLEOTIDE SEQUENCE</scope>
    <source>
        <strain evidence="8">BRM-3</strain>
    </source>
</reference>
<keyword evidence="5 6" id="KW-0378">Hydrolase</keyword>
<evidence type="ECO:0000256" key="6">
    <source>
        <dbReference type="RuleBase" id="RU362042"/>
    </source>
</evidence>
<organism evidence="8 9">
    <name type="scientific">Brachybacterium huguangmaarense</name>
    <dbReference type="NCBI Taxonomy" id="1652028"/>
    <lineage>
        <taxon>Bacteria</taxon>
        <taxon>Bacillati</taxon>
        <taxon>Actinomycetota</taxon>
        <taxon>Actinomycetes</taxon>
        <taxon>Micrococcales</taxon>
        <taxon>Dermabacteraceae</taxon>
        <taxon>Brachybacterium</taxon>
    </lineage>
</organism>
<evidence type="ECO:0000256" key="3">
    <source>
        <dbReference type="ARBA" id="ARBA00009370"/>
    </source>
</evidence>
<keyword evidence="9" id="KW-1185">Reference proteome</keyword>
<evidence type="ECO:0000259" key="7">
    <source>
        <dbReference type="Pfam" id="PF10502"/>
    </source>
</evidence>
<dbReference type="EC" id="3.4.21.89" evidence="4 6"/>
<proteinExistence type="inferred from homology"/>
<dbReference type="InterPro" id="IPR019533">
    <property type="entry name" value="Peptidase_S26"/>
</dbReference>
<dbReference type="InterPro" id="IPR019758">
    <property type="entry name" value="Pept_S26A_signal_pept_1_CS"/>
</dbReference>
<dbReference type="CDD" id="cd06530">
    <property type="entry name" value="S26_SPase_I"/>
    <property type="match status" value="1"/>
</dbReference>
<dbReference type="InterPro" id="IPR000223">
    <property type="entry name" value="Pept_S26A_signal_pept_1"/>
</dbReference>
<dbReference type="InterPro" id="IPR036286">
    <property type="entry name" value="LexA/Signal_pep-like_sf"/>
</dbReference>
<gene>
    <name evidence="8" type="primary">lepB</name>
    <name evidence="8" type="ORF">BRM3_07450</name>
</gene>
<feature type="domain" description="Peptidase S26" evidence="7">
    <location>
        <begin position="17"/>
        <end position="181"/>
    </location>
</feature>
<dbReference type="NCBIfam" id="TIGR02227">
    <property type="entry name" value="sigpep_I_bact"/>
    <property type="match status" value="1"/>
</dbReference>
<evidence type="ECO:0000313" key="9">
    <source>
        <dbReference type="Proteomes" id="UP001164305"/>
    </source>
</evidence>
<dbReference type="Pfam" id="PF10502">
    <property type="entry name" value="Peptidase_S26"/>
    <property type="match status" value="1"/>
</dbReference>